<keyword evidence="1" id="KW-0732">Signal</keyword>
<accession>A0A8C6KP28</accession>
<dbReference type="GO" id="GO:0005615">
    <property type="term" value="C:extracellular space"/>
    <property type="evidence" value="ECO:0007669"/>
    <property type="project" value="TreeGrafter"/>
</dbReference>
<name>A0A8C6KP28_NOTFU</name>
<dbReference type="InterPro" id="IPR000945">
    <property type="entry name" value="DBH-like"/>
</dbReference>
<protein>
    <recommendedName>
        <fullName evidence="2">DOMON domain-containing protein</fullName>
    </recommendedName>
</protein>
<dbReference type="GO" id="GO:0004500">
    <property type="term" value="F:dopamine beta-monooxygenase activity"/>
    <property type="evidence" value="ECO:0007669"/>
    <property type="project" value="InterPro"/>
</dbReference>
<dbReference type="Proteomes" id="UP000694548">
    <property type="component" value="Chromosome sgr04"/>
</dbReference>
<dbReference type="GO" id="GO:0005507">
    <property type="term" value="F:copper ion binding"/>
    <property type="evidence" value="ECO:0007669"/>
    <property type="project" value="TreeGrafter"/>
</dbReference>
<reference evidence="3" key="2">
    <citation type="submission" date="2025-08" db="UniProtKB">
        <authorList>
            <consortium name="Ensembl"/>
        </authorList>
    </citation>
    <scope>IDENTIFICATION</scope>
</reference>
<evidence type="ECO:0000259" key="2">
    <source>
        <dbReference type="PROSITE" id="PS50836"/>
    </source>
</evidence>
<feature type="domain" description="DOMON" evidence="2">
    <location>
        <begin position="30"/>
        <end position="90"/>
    </location>
</feature>
<dbReference type="PANTHER" id="PTHR10157:SF41">
    <property type="entry name" value="DBH-LIKE MONOOXYGENASE PROTEIN 2 HOMOLOG"/>
    <property type="match status" value="1"/>
</dbReference>
<proteinExistence type="predicted"/>
<evidence type="ECO:0000256" key="1">
    <source>
        <dbReference type="SAM" id="SignalP"/>
    </source>
</evidence>
<dbReference type="GO" id="GO:0042421">
    <property type="term" value="P:norepinephrine biosynthetic process"/>
    <property type="evidence" value="ECO:0007669"/>
    <property type="project" value="TreeGrafter"/>
</dbReference>
<dbReference type="GeneTree" id="ENSGT00940000178926"/>
<evidence type="ECO:0000313" key="4">
    <source>
        <dbReference type="Proteomes" id="UP000694548"/>
    </source>
</evidence>
<dbReference type="GO" id="GO:0030667">
    <property type="term" value="C:secretory granule membrane"/>
    <property type="evidence" value="ECO:0007669"/>
    <property type="project" value="TreeGrafter"/>
</dbReference>
<dbReference type="AlphaFoldDB" id="A0A8C6KP28"/>
<dbReference type="PANTHER" id="PTHR10157">
    <property type="entry name" value="DOPAMINE BETA HYDROXYLASE RELATED"/>
    <property type="match status" value="1"/>
</dbReference>
<dbReference type="GO" id="GO:0006589">
    <property type="term" value="P:octopamine biosynthetic process"/>
    <property type="evidence" value="ECO:0007669"/>
    <property type="project" value="TreeGrafter"/>
</dbReference>
<organism evidence="3 4">
    <name type="scientific">Nothobranchius furzeri</name>
    <name type="common">Turquoise killifish</name>
    <dbReference type="NCBI Taxonomy" id="105023"/>
    <lineage>
        <taxon>Eukaryota</taxon>
        <taxon>Metazoa</taxon>
        <taxon>Chordata</taxon>
        <taxon>Craniata</taxon>
        <taxon>Vertebrata</taxon>
        <taxon>Euteleostomi</taxon>
        <taxon>Actinopterygii</taxon>
        <taxon>Neopterygii</taxon>
        <taxon>Teleostei</taxon>
        <taxon>Neoteleostei</taxon>
        <taxon>Acanthomorphata</taxon>
        <taxon>Ovalentaria</taxon>
        <taxon>Atherinomorphae</taxon>
        <taxon>Cyprinodontiformes</taxon>
        <taxon>Nothobranchiidae</taxon>
        <taxon>Nothobranchius</taxon>
    </lineage>
</organism>
<reference evidence="3" key="1">
    <citation type="submission" date="2014-08" db="EMBL/GenBank/DDBJ databases">
        <authorList>
            <person name="Senf B."/>
            <person name="Petzold A."/>
            <person name="Downie B.R."/>
            <person name="Koch P."/>
            <person name="Platzer M."/>
        </authorList>
    </citation>
    <scope>NUCLEOTIDE SEQUENCE [LARGE SCALE GENOMIC DNA]</scope>
    <source>
        <strain evidence="3">GRZ</strain>
    </source>
</reference>
<dbReference type="GO" id="GO:0042420">
    <property type="term" value="P:dopamine catabolic process"/>
    <property type="evidence" value="ECO:0007669"/>
    <property type="project" value="TreeGrafter"/>
</dbReference>
<dbReference type="Ensembl" id="ENSNFUT00015008897.1">
    <property type="protein sequence ID" value="ENSNFUP00015008466.1"/>
    <property type="gene ID" value="ENSNFUG00015004132.1"/>
</dbReference>
<dbReference type="InterPro" id="IPR045266">
    <property type="entry name" value="DOH_DOMON"/>
</dbReference>
<feature type="signal peptide" evidence="1">
    <location>
        <begin position="1"/>
        <end position="17"/>
    </location>
</feature>
<reference evidence="3" key="3">
    <citation type="submission" date="2025-09" db="UniProtKB">
        <authorList>
            <consortium name="Ensembl"/>
        </authorList>
    </citation>
    <scope>IDENTIFICATION</scope>
</reference>
<dbReference type="InterPro" id="IPR005018">
    <property type="entry name" value="DOMON_domain"/>
</dbReference>
<keyword evidence="4" id="KW-1185">Reference proteome</keyword>
<feature type="chain" id="PRO_5034919688" description="DOMON domain-containing protein" evidence="1">
    <location>
        <begin position="18"/>
        <end position="90"/>
    </location>
</feature>
<dbReference type="PROSITE" id="PS50836">
    <property type="entry name" value="DOMON"/>
    <property type="match status" value="1"/>
</dbReference>
<sequence length="90" mass="9764">MSALLSLLYIFITTTLATTLSNSMYLDSNELVNLKWGFDNPQGNITFQLTINTVGWLGFGFSANGGMDDADIVMGGVGSNGNYFKVTFYS</sequence>
<evidence type="ECO:0000313" key="3">
    <source>
        <dbReference type="Ensembl" id="ENSNFUP00015008466.1"/>
    </source>
</evidence>
<dbReference type="Pfam" id="PF03351">
    <property type="entry name" value="DOMON"/>
    <property type="match status" value="1"/>
</dbReference>
<dbReference type="CDD" id="cd09631">
    <property type="entry name" value="DOMON_DOH"/>
    <property type="match status" value="1"/>
</dbReference>